<name>A0A4Y2HC37_ARAVE</name>
<keyword evidence="3" id="KW-1185">Reference proteome</keyword>
<evidence type="ECO:0000313" key="3">
    <source>
        <dbReference type="Proteomes" id="UP000499080"/>
    </source>
</evidence>
<comment type="caution">
    <text evidence="2">The sequence shown here is derived from an EMBL/GenBank/DDBJ whole genome shotgun (WGS) entry which is preliminary data.</text>
</comment>
<dbReference type="OrthoDB" id="421040at2759"/>
<dbReference type="PROSITE" id="PS50879">
    <property type="entry name" value="RNASE_H_1"/>
    <property type="match status" value="1"/>
</dbReference>
<proteinExistence type="predicted"/>
<accession>A0A4Y2HC37</accession>
<dbReference type="GO" id="GO:0004523">
    <property type="term" value="F:RNA-DNA hybrid ribonuclease activity"/>
    <property type="evidence" value="ECO:0007669"/>
    <property type="project" value="InterPro"/>
</dbReference>
<sequence>MLCWVPSHVGIVGNEQADKAAKSAVAPMDMTIVKLSVLRGVSFIYISSSEFDIKTLLTLHVKHPLSKTLVRHSLSPSAPRQELFRSSLLSTLDSCQRFVAPERPHNYPSSRFKKAPKNASLFEMARTVVFGDLETML</sequence>
<dbReference type="InterPro" id="IPR002156">
    <property type="entry name" value="RNaseH_domain"/>
</dbReference>
<dbReference type="EMBL" id="BGPR01001838">
    <property type="protein sequence ID" value="GBM62848.1"/>
    <property type="molecule type" value="Genomic_DNA"/>
</dbReference>
<evidence type="ECO:0000313" key="2">
    <source>
        <dbReference type="EMBL" id="GBM62848.1"/>
    </source>
</evidence>
<gene>
    <name evidence="2" type="ORF">AVEN_35152_1</name>
</gene>
<reference evidence="2 3" key="1">
    <citation type="journal article" date="2019" name="Sci. Rep.">
        <title>Orb-weaving spider Araneus ventricosus genome elucidates the spidroin gene catalogue.</title>
        <authorList>
            <person name="Kono N."/>
            <person name="Nakamura H."/>
            <person name="Ohtoshi R."/>
            <person name="Moran D.A.P."/>
            <person name="Shinohara A."/>
            <person name="Yoshida Y."/>
            <person name="Fujiwara M."/>
            <person name="Mori M."/>
            <person name="Tomita M."/>
            <person name="Arakawa K."/>
        </authorList>
    </citation>
    <scope>NUCLEOTIDE SEQUENCE [LARGE SCALE GENOMIC DNA]</scope>
</reference>
<dbReference type="InterPro" id="IPR036397">
    <property type="entry name" value="RNaseH_sf"/>
</dbReference>
<protein>
    <recommendedName>
        <fullName evidence="1">RNase H type-1 domain-containing protein</fullName>
    </recommendedName>
</protein>
<feature type="domain" description="RNase H type-1" evidence="1">
    <location>
        <begin position="1"/>
        <end position="26"/>
    </location>
</feature>
<dbReference type="InterPro" id="IPR012337">
    <property type="entry name" value="RNaseH-like_sf"/>
</dbReference>
<dbReference type="Proteomes" id="UP000499080">
    <property type="component" value="Unassembled WGS sequence"/>
</dbReference>
<organism evidence="2 3">
    <name type="scientific">Araneus ventricosus</name>
    <name type="common">Orbweaver spider</name>
    <name type="synonym">Epeira ventricosa</name>
    <dbReference type="NCBI Taxonomy" id="182803"/>
    <lineage>
        <taxon>Eukaryota</taxon>
        <taxon>Metazoa</taxon>
        <taxon>Ecdysozoa</taxon>
        <taxon>Arthropoda</taxon>
        <taxon>Chelicerata</taxon>
        <taxon>Arachnida</taxon>
        <taxon>Araneae</taxon>
        <taxon>Araneomorphae</taxon>
        <taxon>Entelegynae</taxon>
        <taxon>Araneoidea</taxon>
        <taxon>Araneidae</taxon>
        <taxon>Araneus</taxon>
    </lineage>
</organism>
<evidence type="ECO:0000259" key="1">
    <source>
        <dbReference type="PROSITE" id="PS50879"/>
    </source>
</evidence>
<dbReference type="SUPFAM" id="SSF53098">
    <property type="entry name" value="Ribonuclease H-like"/>
    <property type="match status" value="1"/>
</dbReference>
<dbReference type="AlphaFoldDB" id="A0A4Y2HC37"/>
<dbReference type="GO" id="GO:0003676">
    <property type="term" value="F:nucleic acid binding"/>
    <property type="evidence" value="ECO:0007669"/>
    <property type="project" value="InterPro"/>
</dbReference>
<dbReference type="Gene3D" id="3.30.420.10">
    <property type="entry name" value="Ribonuclease H-like superfamily/Ribonuclease H"/>
    <property type="match status" value="1"/>
</dbReference>